<dbReference type="EMBL" id="BARS01009373">
    <property type="protein sequence ID" value="GAF73729.1"/>
    <property type="molecule type" value="Genomic_DNA"/>
</dbReference>
<gene>
    <name evidence="3" type="ORF">S01H1_17636</name>
</gene>
<proteinExistence type="inferred from homology"/>
<dbReference type="InterPro" id="IPR020904">
    <property type="entry name" value="Sc_DH/Rdtase_CS"/>
</dbReference>
<name>X0RY33_9ZZZZ</name>
<evidence type="ECO:0000256" key="2">
    <source>
        <dbReference type="ARBA" id="ARBA00023002"/>
    </source>
</evidence>
<dbReference type="GO" id="GO:0032787">
    <property type="term" value="P:monocarboxylic acid metabolic process"/>
    <property type="evidence" value="ECO:0007669"/>
    <property type="project" value="UniProtKB-ARBA"/>
</dbReference>
<sequence>DGVMASMGDDQFDDVLTTNLRSVFWLTRAVCPTMVWRRWGRIINIGSTSGVMGTAGQANYSASKAGLIGFTKAIAKEFGKRKITCNVLAPGFITTDMTSALPDDLKDSFKQIIPLRRFGEVEEVAETVAFLASDAASYITGQVILVDGGLHM</sequence>
<reference evidence="3" key="1">
    <citation type="journal article" date="2014" name="Front. Microbiol.">
        <title>High frequency of phylogenetically diverse reductive dehalogenase-homologous genes in deep subseafloor sedimentary metagenomes.</title>
        <authorList>
            <person name="Kawai M."/>
            <person name="Futagami T."/>
            <person name="Toyoda A."/>
            <person name="Takaki Y."/>
            <person name="Nishi S."/>
            <person name="Hori S."/>
            <person name="Arai W."/>
            <person name="Tsubouchi T."/>
            <person name="Morono Y."/>
            <person name="Uchiyama I."/>
            <person name="Ito T."/>
            <person name="Fujiyama A."/>
            <person name="Inagaki F."/>
            <person name="Takami H."/>
        </authorList>
    </citation>
    <scope>NUCLEOTIDE SEQUENCE</scope>
    <source>
        <strain evidence="3">Expedition CK06-06</strain>
    </source>
</reference>
<accession>X0RY33</accession>
<feature type="non-terminal residue" evidence="3">
    <location>
        <position position="1"/>
    </location>
</feature>
<dbReference type="PANTHER" id="PTHR42879">
    <property type="entry name" value="3-OXOACYL-(ACYL-CARRIER-PROTEIN) REDUCTASE"/>
    <property type="match status" value="1"/>
</dbReference>
<dbReference type="PANTHER" id="PTHR42879:SF2">
    <property type="entry name" value="3-OXOACYL-[ACYL-CARRIER-PROTEIN] REDUCTASE FABG"/>
    <property type="match status" value="1"/>
</dbReference>
<dbReference type="FunFam" id="3.40.50.720:FF:000173">
    <property type="entry name" value="3-oxoacyl-[acyl-carrier protein] reductase"/>
    <property type="match status" value="1"/>
</dbReference>
<dbReference type="Gene3D" id="3.40.50.720">
    <property type="entry name" value="NAD(P)-binding Rossmann-like Domain"/>
    <property type="match status" value="1"/>
</dbReference>
<protein>
    <recommendedName>
        <fullName evidence="4">Beta-ketoacyl-ACP reductase</fullName>
    </recommendedName>
</protein>
<dbReference type="InterPro" id="IPR050259">
    <property type="entry name" value="SDR"/>
</dbReference>
<comment type="similarity">
    <text evidence="1">Belongs to the short-chain dehydrogenases/reductases (SDR) family.</text>
</comment>
<dbReference type="PRINTS" id="PR00080">
    <property type="entry name" value="SDRFAMILY"/>
</dbReference>
<dbReference type="SUPFAM" id="SSF51735">
    <property type="entry name" value="NAD(P)-binding Rossmann-fold domains"/>
    <property type="match status" value="1"/>
</dbReference>
<keyword evidence="2" id="KW-0560">Oxidoreductase</keyword>
<comment type="caution">
    <text evidence="3">The sequence shown here is derived from an EMBL/GenBank/DDBJ whole genome shotgun (WGS) entry which is preliminary data.</text>
</comment>
<evidence type="ECO:0000313" key="3">
    <source>
        <dbReference type="EMBL" id="GAF73729.1"/>
    </source>
</evidence>
<evidence type="ECO:0008006" key="4">
    <source>
        <dbReference type="Google" id="ProtNLM"/>
    </source>
</evidence>
<dbReference type="Pfam" id="PF13561">
    <property type="entry name" value="adh_short_C2"/>
    <property type="match status" value="1"/>
</dbReference>
<dbReference type="PROSITE" id="PS00061">
    <property type="entry name" value="ADH_SHORT"/>
    <property type="match status" value="1"/>
</dbReference>
<evidence type="ECO:0000256" key="1">
    <source>
        <dbReference type="ARBA" id="ARBA00006484"/>
    </source>
</evidence>
<dbReference type="InterPro" id="IPR036291">
    <property type="entry name" value="NAD(P)-bd_dom_sf"/>
</dbReference>
<dbReference type="GO" id="GO:0016491">
    <property type="term" value="F:oxidoreductase activity"/>
    <property type="evidence" value="ECO:0007669"/>
    <property type="project" value="UniProtKB-KW"/>
</dbReference>
<dbReference type="PRINTS" id="PR00081">
    <property type="entry name" value="GDHRDH"/>
</dbReference>
<dbReference type="AlphaFoldDB" id="X0RY33"/>
<dbReference type="InterPro" id="IPR002347">
    <property type="entry name" value="SDR_fam"/>
</dbReference>
<organism evidence="3">
    <name type="scientific">marine sediment metagenome</name>
    <dbReference type="NCBI Taxonomy" id="412755"/>
    <lineage>
        <taxon>unclassified sequences</taxon>
        <taxon>metagenomes</taxon>
        <taxon>ecological metagenomes</taxon>
    </lineage>
</organism>